<keyword evidence="3" id="KW-1185">Reference proteome</keyword>
<protein>
    <submittedName>
        <fullName evidence="2">Uncharacterized protein</fullName>
    </submittedName>
</protein>
<comment type="caution">
    <text evidence="2">The sequence shown here is derived from an EMBL/GenBank/DDBJ whole genome shotgun (WGS) entry which is preliminary data.</text>
</comment>
<dbReference type="Proteomes" id="UP000734854">
    <property type="component" value="Unassembled WGS sequence"/>
</dbReference>
<organism evidence="2 3">
    <name type="scientific">Zingiber officinale</name>
    <name type="common">Ginger</name>
    <name type="synonym">Amomum zingiber</name>
    <dbReference type="NCBI Taxonomy" id="94328"/>
    <lineage>
        <taxon>Eukaryota</taxon>
        <taxon>Viridiplantae</taxon>
        <taxon>Streptophyta</taxon>
        <taxon>Embryophyta</taxon>
        <taxon>Tracheophyta</taxon>
        <taxon>Spermatophyta</taxon>
        <taxon>Magnoliopsida</taxon>
        <taxon>Liliopsida</taxon>
        <taxon>Zingiberales</taxon>
        <taxon>Zingiberaceae</taxon>
        <taxon>Zingiber</taxon>
    </lineage>
</organism>
<evidence type="ECO:0000313" key="2">
    <source>
        <dbReference type="EMBL" id="KAG6490279.1"/>
    </source>
</evidence>
<dbReference type="PANTHER" id="PTHR31579">
    <property type="entry name" value="OS03G0796600 PROTEIN"/>
    <property type="match status" value="1"/>
</dbReference>
<dbReference type="InterPro" id="IPR006502">
    <property type="entry name" value="PDDEXK-like"/>
</dbReference>
<dbReference type="Pfam" id="PF04720">
    <property type="entry name" value="PDDEXK_6"/>
    <property type="match status" value="1"/>
</dbReference>
<dbReference type="NCBIfam" id="TIGR01615">
    <property type="entry name" value="A_thal_3542"/>
    <property type="match status" value="1"/>
</dbReference>
<dbReference type="AlphaFoldDB" id="A0A8J5KRU2"/>
<feature type="region of interest" description="Disordered" evidence="1">
    <location>
        <begin position="328"/>
        <end position="348"/>
    </location>
</feature>
<sequence>MHFPMKIQPIDAGGAAELAQRSDPARPAAKSRLKRLWQFPSVLRSSSAEKLAGAGDEREKKRDDAGDLDAMLFRFSEEGSHEKPPRGRCICFNANFDDSSDDDFEARDADAPPDAAEVIKGLVPCASVTERNLLADASKILEKAVSENKHVSRRMVVDGLRSAGYDAAICKSQWNKNPSFPTGEYEYVDVVVADGGGHRLLVDVDFKSEFEVARPTKSYRAVLQNLPSLFVGPPDRLQRIVALASAASRQSLKKKGLHVPPWRRSDYMQAKWLSPSYQRTTAFETQDENSSGGGGGGGSVILRSISALHLSNEFNSSAGEDETIKVKTEPRGASPASPKAGCKNHGRGGLSKGNREEIALVLSAETATSKSSKLHDKEMPGKGIHCTVAFCAPHRACAYCQGFVWVLEVMSKEVLLDKRLVFSD</sequence>
<evidence type="ECO:0000313" key="3">
    <source>
        <dbReference type="Proteomes" id="UP000734854"/>
    </source>
</evidence>
<accession>A0A8J5KRU2</accession>
<gene>
    <name evidence="2" type="ORF">ZIOFF_051568</name>
</gene>
<feature type="region of interest" description="Disordered" evidence="1">
    <location>
        <begin position="1"/>
        <end position="30"/>
    </location>
</feature>
<name>A0A8J5KRU2_ZINOF</name>
<dbReference type="EMBL" id="JACMSC010000014">
    <property type="protein sequence ID" value="KAG6490279.1"/>
    <property type="molecule type" value="Genomic_DNA"/>
</dbReference>
<proteinExistence type="predicted"/>
<dbReference type="PANTHER" id="PTHR31579:SF1">
    <property type="entry name" value="OS03G0796600 PROTEIN"/>
    <property type="match status" value="1"/>
</dbReference>
<evidence type="ECO:0000256" key="1">
    <source>
        <dbReference type="SAM" id="MobiDB-lite"/>
    </source>
</evidence>
<reference evidence="2 3" key="1">
    <citation type="submission" date="2020-08" db="EMBL/GenBank/DDBJ databases">
        <title>Plant Genome Project.</title>
        <authorList>
            <person name="Zhang R.-G."/>
        </authorList>
    </citation>
    <scope>NUCLEOTIDE SEQUENCE [LARGE SCALE GENOMIC DNA]</scope>
    <source>
        <tissue evidence="2">Rhizome</tissue>
    </source>
</reference>